<sequence>MELSNVDSIQALVKEIKQEMFSGNIDVYSFVSPSAYDTAWLAMIPSDDDIDVPMFKDCLDWVVHNQAKDGYWGECDAHGNPTIESLPATLACLIALQKWNVGTEIAEKGLGFIEANAEKLLGGNYPRWFAIVFPGMIEIARKIGLELDFPNHIKGLLMDIFFRRQEIFETEELADDDASYPPLLSYLEALPSFYTVNEEAITMHLSNEGSLFRSPSATARAFMATGNKECLAYLKSLVRRCVHGVPPSYPMDEELIKLGLANQILRNYKNQEALEKPRNNTSIATQLHKDSLAFRLLRMHGYNILPRSFCWFLNNEEVQNQIEKNYEYFSSVMLNVYKATDLMFPEEYELEEARSFSRKLLEKVVSKESGDVDHFTKFSSLQRMIEHELSLPWVARLDHLEHRAWIEENDMNALWPGKTSFHRVSRHTNEKLVRLAVADYELRRSIYKNEMAELKSWCLKWGLSDMGFGREKTMYCYFAIASSLLLPYDSDIRLMVAKSAILITVADDFFDMEGSLNELNILSDAVKRWDGQGLSGHGETIFLALDNLWYETFASWLVEAKWSRSKHFPSMDEYLGTGMTSIAAHTLVLPASCLLKPSLPNSKIRPAAEYETLTKLVMLVPRLLNDIQSYQKEMEDGKMNSVLLYMKENPKADIDDSIAFVRNLLEEKRKELVKHSLMDGLSDLPIGSRHLHLSCMKVFQMFFNSSNRYDSNSEMLQDIQKAIYIPVDVGTSKPLSMPLPPDYGSKKELQSTITSRQKIVMPLNYQSRKIIGYQTSLPIARRAKPNMFMIPNLRLSFA</sequence>
<dbReference type="SUPFAM" id="SSF48239">
    <property type="entry name" value="Terpenoid cyclases/Protein prenyltransferases"/>
    <property type="match status" value="2"/>
</dbReference>
<dbReference type="STRING" id="93759.A0A1R3H3Z1"/>
<dbReference type="InterPro" id="IPR008949">
    <property type="entry name" value="Isoprenoid_synthase_dom_sf"/>
</dbReference>
<evidence type="ECO:0000259" key="3">
    <source>
        <dbReference type="Pfam" id="PF01397"/>
    </source>
</evidence>
<name>A0A1R3H3Z1_9ROSI</name>
<evidence type="ECO:0000313" key="5">
    <source>
        <dbReference type="EMBL" id="OMO65053.1"/>
    </source>
</evidence>
<organism evidence="5 6">
    <name type="scientific">Corchorus olitorius</name>
    <dbReference type="NCBI Taxonomy" id="93759"/>
    <lineage>
        <taxon>Eukaryota</taxon>
        <taxon>Viridiplantae</taxon>
        <taxon>Streptophyta</taxon>
        <taxon>Embryophyta</taxon>
        <taxon>Tracheophyta</taxon>
        <taxon>Spermatophyta</taxon>
        <taxon>Magnoliopsida</taxon>
        <taxon>eudicotyledons</taxon>
        <taxon>Gunneridae</taxon>
        <taxon>Pentapetalae</taxon>
        <taxon>rosids</taxon>
        <taxon>malvids</taxon>
        <taxon>Malvales</taxon>
        <taxon>Malvaceae</taxon>
        <taxon>Grewioideae</taxon>
        <taxon>Apeibeae</taxon>
        <taxon>Corchorus</taxon>
    </lineage>
</organism>
<dbReference type="InterPro" id="IPR008930">
    <property type="entry name" value="Terpenoid_cyclase/PrenylTrfase"/>
</dbReference>
<dbReference type="SFLD" id="SFLDG01014">
    <property type="entry name" value="Terpene_Cyclase_Like_1_N-term"/>
    <property type="match status" value="1"/>
</dbReference>
<dbReference type="EMBL" id="AWUE01020860">
    <property type="protein sequence ID" value="OMO65053.1"/>
    <property type="molecule type" value="Genomic_DNA"/>
</dbReference>
<evidence type="ECO:0000256" key="1">
    <source>
        <dbReference type="ARBA" id="ARBA00022723"/>
    </source>
</evidence>
<dbReference type="InterPro" id="IPR005630">
    <property type="entry name" value="Terpene_synthase_metal-bd"/>
</dbReference>
<keyword evidence="6" id="KW-1185">Reference proteome</keyword>
<keyword evidence="2" id="KW-0460">Magnesium</keyword>
<dbReference type="InterPro" id="IPR036965">
    <property type="entry name" value="Terpene_synth_N_sf"/>
</dbReference>
<dbReference type="OrthoDB" id="2343925at2759"/>
<keyword evidence="1" id="KW-0479">Metal-binding</keyword>
<accession>A0A1R3H3Z1</accession>
<evidence type="ECO:0000256" key="2">
    <source>
        <dbReference type="ARBA" id="ARBA00022842"/>
    </source>
</evidence>
<dbReference type="Gene3D" id="1.10.600.10">
    <property type="entry name" value="Farnesyl Diphosphate Synthase"/>
    <property type="match status" value="1"/>
</dbReference>
<evidence type="ECO:0000313" key="6">
    <source>
        <dbReference type="Proteomes" id="UP000187203"/>
    </source>
</evidence>
<dbReference type="Gene3D" id="1.50.10.160">
    <property type="match status" value="1"/>
</dbReference>
<gene>
    <name evidence="5" type="ORF">COLO4_31528</name>
</gene>
<feature type="domain" description="Terpene synthase metal-binding" evidence="4">
    <location>
        <begin position="538"/>
        <end position="671"/>
    </location>
</feature>
<dbReference type="GO" id="GO:0000287">
    <property type="term" value="F:magnesium ion binding"/>
    <property type="evidence" value="ECO:0007669"/>
    <property type="project" value="InterPro"/>
</dbReference>
<dbReference type="InterPro" id="IPR001906">
    <property type="entry name" value="Terpene_synth_N"/>
</dbReference>
<evidence type="ECO:0000259" key="4">
    <source>
        <dbReference type="Pfam" id="PF03936"/>
    </source>
</evidence>
<dbReference type="Proteomes" id="UP000187203">
    <property type="component" value="Unassembled WGS sequence"/>
</dbReference>
<feature type="domain" description="Terpene synthase N-terminal" evidence="3">
    <location>
        <begin position="209"/>
        <end position="389"/>
    </location>
</feature>
<protein>
    <submittedName>
        <fullName evidence="5">Uncharacterized protein</fullName>
    </submittedName>
</protein>
<dbReference type="InterPro" id="IPR050148">
    <property type="entry name" value="Terpene_synthase-like"/>
</dbReference>
<dbReference type="GO" id="GO:0016102">
    <property type="term" value="P:diterpenoid biosynthetic process"/>
    <property type="evidence" value="ECO:0007669"/>
    <property type="project" value="TreeGrafter"/>
</dbReference>
<dbReference type="SUPFAM" id="SSF48576">
    <property type="entry name" value="Terpenoid synthases"/>
    <property type="match status" value="1"/>
</dbReference>
<dbReference type="Gene3D" id="1.50.10.130">
    <property type="entry name" value="Terpene synthase, N-terminal domain"/>
    <property type="match status" value="1"/>
</dbReference>
<dbReference type="PANTHER" id="PTHR31739">
    <property type="entry name" value="ENT-COPALYL DIPHOSPHATE SYNTHASE, CHLOROPLASTIC"/>
    <property type="match status" value="1"/>
</dbReference>
<proteinExistence type="predicted"/>
<reference evidence="6" key="1">
    <citation type="submission" date="2013-09" db="EMBL/GenBank/DDBJ databases">
        <title>Corchorus olitorius genome sequencing.</title>
        <authorList>
            <person name="Alam M."/>
            <person name="Haque M.S."/>
            <person name="Islam M.S."/>
            <person name="Emdad E.M."/>
            <person name="Islam M.M."/>
            <person name="Ahmed B."/>
            <person name="Halim A."/>
            <person name="Hossen Q.M.M."/>
            <person name="Hossain M.Z."/>
            <person name="Ahmed R."/>
            <person name="Khan M.M."/>
            <person name="Islam R."/>
            <person name="Rashid M.M."/>
            <person name="Khan S.A."/>
            <person name="Rahman M.S."/>
            <person name="Alam M."/>
            <person name="Yahiya A.S."/>
            <person name="Khan M.S."/>
            <person name="Azam M.S."/>
            <person name="Haque T."/>
            <person name="Lashkar M.Z.H."/>
            <person name="Akhand A.I."/>
            <person name="Morshed G."/>
            <person name="Roy S."/>
            <person name="Uddin K.S."/>
            <person name="Rabeya T."/>
            <person name="Hossain A.S."/>
            <person name="Chowdhury A."/>
            <person name="Snigdha A.R."/>
            <person name="Mortoza M.S."/>
            <person name="Matin S.A."/>
            <person name="Hoque S.M.E."/>
            <person name="Islam M.K."/>
            <person name="Roy D.K."/>
            <person name="Haider R."/>
            <person name="Moosa M.M."/>
            <person name="Elias S.M."/>
            <person name="Hasan A.M."/>
            <person name="Jahan S."/>
            <person name="Shafiuddin M."/>
            <person name="Mahmood N."/>
            <person name="Shommy N.S."/>
        </authorList>
    </citation>
    <scope>NUCLEOTIDE SEQUENCE [LARGE SCALE GENOMIC DNA]</scope>
    <source>
        <strain evidence="6">cv. O-4</strain>
    </source>
</reference>
<dbReference type="Pfam" id="PF01397">
    <property type="entry name" value="Terpene_synth"/>
    <property type="match status" value="1"/>
</dbReference>
<dbReference type="GO" id="GO:0010333">
    <property type="term" value="F:terpene synthase activity"/>
    <property type="evidence" value="ECO:0007669"/>
    <property type="project" value="InterPro"/>
</dbReference>
<dbReference type="Pfam" id="PF03936">
    <property type="entry name" value="Terpene_synth_C"/>
    <property type="match status" value="1"/>
</dbReference>
<comment type="caution">
    <text evidence="5">The sequence shown here is derived from an EMBL/GenBank/DDBJ whole genome shotgun (WGS) entry which is preliminary data.</text>
</comment>
<dbReference type="AlphaFoldDB" id="A0A1R3H3Z1"/>
<dbReference type="PANTHER" id="PTHR31739:SF29">
    <property type="entry name" value="(E,E)-GERANYLLINALOOL SYNTHASE-LIKE"/>
    <property type="match status" value="1"/>
</dbReference>